<keyword evidence="4" id="KW-1185">Reference proteome</keyword>
<dbReference type="InterPro" id="IPR002491">
    <property type="entry name" value="ABC_transptr_periplasmic_BD"/>
</dbReference>
<feature type="domain" description="Fe/B12 periplasmic-binding" evidence="2">
    <location>
        <begin position="17"/>
        <end position="278"/>
    </location>
</feature>
<dbReference type="AlphaFoldDB" id="A0A1S2M2T4"/>
<dbReference type="STRING" id="472963.BKP45_14375"/>
<protein>
    <recommendedName>
        <fullName evidence="2">Fe/B12 periplasmic-binding domain-containing protein</fullName>
    </recommendedName>
</protein>
<dbReference type="EMBL" id="MLQS01000022">
    <property type="protein sequence ID" value="OIJ19059.1"/>
    <property type="molecule type" value="Genomic_DNA"/>
</dbReference>
<evidence type="ECO:0000313" key="3">
    <source>
        <dbReference type="EMBL" id="OIJ19059.1"/>
    </source>
</evidence>
<dbReference type="Gene3D" id="3.40.50.1980">
    <property type="entry name" value="Nitrogenase molybdenum iron protein domain"/>
    <property type="match status" value="2"/>
</dbReference>
<reference evidence="3 4" key="1">
    <citation type="submission" date="2016-10" db="EMBL/GenBank/DDBJ databases">
        <title>Draft genome sequences of four alkaliphilic bacteria belonging to the Anaerobacillus genus.</title>
        <authorList>
            <person name="Bassil N.M."/>
            <person name="Lloyd J.R."/>
        </authorList>
    </citation>
    <scope>NUCLEOTIDE SEQUENCE [LARGE SCALE GENOMIC DNA]</scope>
    <source>
        <strain evidence="3 4">DSM 22531</strain>
    </source>
</reference>
<dbReference type="PROSITE" id="PS50983">
    <property type="entry name" value="FE_B12_PBP"/>
    <property type="match status" value="1"/>
</dbReference>
<dbReference type="InterPro" id="IPR050902">
    <property type="entry name" value="ABC_Transporter_SBP"/>
</dbReference>
<comment type="caution">
    <text evidence="3">The sequence shown here is derived from an EMBL/GenBank/DDBJ whole genome shotgun (WGS) entry which is preliminary data.</text>
</comment>
<evidence type="ECO:0000259" key="2">
    <source>
        <dbReference type="PROSITE" id="PS50983"/>
    </source>
</evidence>
<sequence length="279" mass="30805">MFDLANRQVTFEQLPERIVTVIPADMEIIYALGGEVVGRPQSSSGIVRPPEAEVAEDIGFPKGINFEKIAALQADMFIGHTRLNLDDVPTLESLGLNVVLTQGDSLEDIISLIKMYGDLLDRNLEAEALINDIENTVEEILAAKRENPVRVLVLFGTQDETMAALPQSLSGNLFELAGAENVAKDLPRLDMYPTYAQLSLERILEANPDAIYFMAHGDAKAALQQFQTQMSQNPAWNNLDAVKNENIIVLPHELFGTNPGPRIVDALQFLKDSLDSLEY</sequence>
<proteinExistence type="inferred from homology"/>
<evidence type="ECO:0000313" key="4">
    <source>
        <dbReference type="Proteomes" id="UP000180057"/>
    </source>
</evidence>
<dbReference type="PANTHER" id="PTHR30535">
    <property type="entry name" value="VITAMIN B12-BINDING PROTEIN"/>
    <property type="match status" value="1"/>
</dbReference>
<organism evidence="3 4">
    <name type="scientific">Anaerobacillus alkalidiazotrophicus</name>
    <dbReference type="NCBI Taxonomy" id="472963"/>
    <lineage>
        <taxon>Bacteria</taxon>
        <taxon>Bacillati</taxon>
        <taxon>Bacillota</taxon>
        <taxon>Bacilli</taxon>
        <taxon>Bacillales</taxon>
        <taxon>Bacillaceae</taxon>
        <taxon>Anaerobacillus</taxon>
    </lineage>
</organism>
<dbReference type="SUPFAM" id="SSF53807">
    <property type="entry name" value="Helical backbone' metal receptor"/>
    <property type="match status" value="1"/>
</dbReference>
<name>A0A1S2M2T4_9BACI</name>
<evidence type="ECO:0000256" key="1">
    <source>
        <dbReference type="ARBA" id="ARBA00008814"/>
    </source>
</evidence>
<dbReference type="GO" id="GO:0071281">
    <property type="term" value="P:cellular response to iron ion"/>
    <property type="evidence" value="ECO:0007669"/>
    <property type="project" value="TreeGrafter"/>
</dbReference>
<comment type="similarity">
    <text evidence="1">Belongs to the bacterial solute-binding protein 8 family.</text>
</comment>
<gene>
    <name evidence="3" type="ORF">BKP45_14375</name>
</gene>
<accession>A0A1S2M2T4</accession>
<dbReference type="Pfam" id="PF01497">
    <property type="entry name" value="Peripla_BP_2"/>
    <property type="match status" value="1"/>
</dbReference>
<dbReference type="PANTHER" id="PTHR30535:SF34">
    <property type="entry name" value="MOLYBDATE-BINDING PROTEIN MOLA"/>
    <property type="match status" value="1"/>
</dbReference>
<dbReference type="Proteomes" id="UP000180057">
    <property type="component" value="Unassembled WGS sequence"/>
</dbReference>